<dbReference type="Proteomes" id="UP000262073">
    <property type="component" value="Chromosome"/>
</dbReference>
<keyword evidence="3" id="KW-1185">Reference proteome</keyword>
<dbReference type="AlphaFoldDB" id="A0A346NJA7"/>
<keyword evidence="1" id="KW-1133">Transmembrane helix</keyword>
<dbReference type="RefSeq" id="WP_108569058.1">
    <property type="nucleotide sequence ID" value="NZ_CP031769.1"/>
</dbReference>
<feature type="transmembrane region" description="Helical" evidence="1">
    <location>
        <begin position="108"/>
        <end position="131"/>
    </location>
</feature>
<evidence type="ECO:0000313" key="3">
    <source>
        <dbReference type="Proteomes" id="UP000262073"/>
    </source>
</evidence>
<evidence type="ECO:0000256" key="1">
    <source>
        <dbReference type="SAM" id="Phobius"/>
    </source>
</evidence>
<gene>
    <name evidence="2" type="ORF">D0Y50_04030</name>
</gene>
<protein>
    <submittedName>
        <fullName evidence="2">Uncharacterized protein</fullName>
    </submittedName>
</protein>
<dbReference type="KEGG" id="salm:D0Y50_04030"/>
<organism evidence="2 3">
    <name type="scientific">Salinimonas sediminis</name>
    <dbReference type="NCBI Taxonomy" id="2303538"/>
    <lineage>
        <taxon>Bacteria</taxon>
        <taxon>Pseudomonadati</taxon>
        <taxon>Pseudomonadota</taxon>
        <taxon>Gammaproteobacteria</taxon>
        <taxon>Alteromonadales</taxon>
        <taxon>Alteromonadaceae</taxon>
        <taxon>Alteromonas/Salinimonas group</taxon>
        <taxon>Salinimonas</taxon>
    </lineage>
</organism>
<feature type="transmembrane region" description="Helical" evidence="1">
    <location>
        <begin position="77"/>
        <end position="96"/>
    </location>
</feature>
<proteinExistence type="predicted"/>
<feature type="transmembrane region" description="Helical" evidence="1">
    <location>
        <begin position="12"/>
        <end position="32"/>
    </location>
</feature>
<evidence type="ECO:0000313" key="2">
    <source>
        <dbReference type="EMBL" id="AXR05614.1"/>
    </source>
</evidence>
<reference evidence="2 3" key="1">
    <citation type="submission" date="2018-08" db="EMBL/GenBank/DDBJ databases">
        <title>Salinimonas sediminis sp. nov., a piezophilic bacterium isolated from a deep-sea sediment sample from the New Britain Trench.</title>
        <authorList>
            <person name="Cao J."/>
        </authorList>
    </citation>
    <scope>NUCLEOTIDE SEQUENCE [LARGE SCALE GENOMIC DNA]</scope>
    <source>
        <strain evidence="2 3">N102</strain>
    </source>
</reference>
<keyword evidence="1" id="KW-0472">Membrane</keyword>
<name>A0A346NJA7_9ALTE</name>
<dbReference type="EMBL" id="CP031769">
    <property type="protein sequence ID" value="AXR05614.1"/>
    <property type="molecule type" value="Genomic_DNA"/>
</dbReference>
<feature type="transmembrane region" description="Helical" evidence="1">
    <location>
        <begin position="52"/>
        <end position="70"/>
    </location>
</feature>
<dbReference type="OrthoDB" id="7059580at2"/>
<accession>A0A346NJA7</accession>
<sequence>MKVLSTHDSELRLTILFWIIILTVLSSIFHYIDNIAFFSEYPEPTWINTRMVDAFWFVMTPLAPVGYYFIKRERSYVGGSVLLVYGLCNLLTLGHYNYSSFLDISLKIHVLILMEASLGILLTVYVLAFYITASERNESKQNQNT</sequence>
<keyword evidence="1" id="KW-0812">Transmembrane</keyword>